<organism evidence="1">
    <name type="scientific">Phenylobacterium glaciei</name>
    <dbReference type="NCBI Taxonomy" id="2803784"/>
    <lineage>
        <taxon>Bacteria</taxon>
        <taxon>Pseudomonadati</taxon>
        <taxon>Pseudomonadota</taxon>
        <taxon>Alphaproteobacteria</taxon>
        <taxon>Caulobacterales</taxon>
        <taxon>Caulobacteraceae</taxon>
        <taxon>Phenylobacterium</taxon>
    </lineage>
</organism>
<name>A0A974P6X9_9CAUL</name>
<gene>
    <name evidence="1" type="ORF">JKL49_11330</name>
</gene>
<dbReference type="Pfam" id="PF05013">
    <property type="entry name" value="FGase"/>
    <property type="match status" value="1"/>
</dbReference>
<reference evidence="1" key="1">
    <citation type="submission" date="2021-01" db="EMBL/GenBank/DDBJ databases">
        <title>Genome sequence of Phenylobacterium sp. 20VBR1 isolated from a valley glaceir, Ny-Alesund, Svalbard.</title>
        <authorList>
            <person name="Thomas F.A."/>
            <person name="Krishnan K.P."/>
            <person name="Sinha R.K."/>
        </authorList>
    </citation>
    <scope>NUCLEOTIDE SEQUENCE</scope>
    <source>
        <strain evidence="1">20VBR1</strain>
    </source>
</reference>
<dbReference type="AlphaFoldDB" id="A0A974P6X9"/>
<dbReference type="SUPFAM" id="SSF53187">
    <property type="entry name" value="Zn-dependent exopeptidases"/>
    <property type="match status" value="1"/>
</dbReference>
<protein>
    <submittedName>
        <fullName evidence="1">N-formylglutamate amidohydrolase</fullName>
    </submittedName>
</protein>
<dbReference type="Gene3D" id="3.40.630.40">
    <property type="entry name" value="Zn-dependent exopeptidases"/>
    <property type="match status" value="1"/>
</dbReference>
<dbReference type="EMBL" id="CP068570">
    <property type="protein sequence ID" value="QQZ51524.1"/>
    <property type="molecule type" value="Genomic_DNA"/>
</dbReference>
<accession>A0A974P6X9</accession>
<dbReference type="InterPro" id="IPR007709">
    <property type="entry name" value="N-FG_amidohydro"/>
</dbReference>
<proteinExistence type="predicted"/>
<evidence type="ECO:0000313" key="1">
    <source>
        <dbReference type="EMBL" id="QQZ51524.1"/>
    </source>
</evidence>
<sequence>MDTHIAWDIGVAGLGEQLAARLDACFIRQTYSRLVVDCNRRPGAPEAMPEVSDGVSIPGNLALHPQAMAARRAEIYQPYQDAIAAELTAGWAGRPSWSRSTASRR</sequence>